<keyword evidence="4" id="KW-1185">Reference proteome</keyword>
<keyword evidence="2" id="KW-1133">Transmembrane helix</keyword>
<organism evidence="3 4">
    <name type="scientific">Mycena pura</name>
    <dbReference type="NCBI Taxonomy" id="153505"/>
    <lineage>
        <taxon>Eukaryota</taxon>
        <taxon>Fungi</taxon>
        <taxon>Dikarya</taxon>
        <taxon>Basidiomycota</taxon>
        <taxon>Agaricomycotina</taxon>
        <taxon>Agaricomycetes</taxon>
        <taxon>Agaricomycetidae</taxon>
        <taxon>Agaricales</taxon>
        <taxon>Marasmiineae</taxon>
        <taxon>Mycenaceae</taxon>
        <taxon>Mycena</taxon>
    </lineage>
</organism>
<proteinExistence type="predicted"/>
<feature type="compositionally biased region" description="Low complexity" evidence="1">
    <location>
        <begin position="126"/>
        <end position="149"/>
    </location>
</feature>
<feature type="compositionally biased region" description="Low complexity" evidence="1">
    <location>
        <begin position="50"/>
        <end position="63"/>
    </location>
</feature>
<evidence type="ECO:0000256" key="1">
    <source>
        <dbReference type="SAM" id="MobiDB-lite"/>
    </source>
</evidence>
<feature type="region of interest" description="Disordered" evidence="1">
    <location>
        <begin position="40"/>
        <end position="74"/>
    </location>
</feature>
<protein>
    <recommendedName>
        <fullName evidence="5">Mid2 domain-containing protein</fullName>
    </recommendedName>
</protein>
<evidence type="ECO:0000256" key="2">
    <source>
        <dbReference type="SAM" id="Phobius"/>
    </source>
</evidence>
<evidence type="ECO:0000313" key="4">
    <source>
        <dbReference type="Proteomes" id="UP001219525"/>
    </source>
</evidence>
<reference evidence="3" key="1">
    <citation type="submission" date="2023-03" db="EMBL/GenBank/DDBJ databases">
        <title>Massive genome expansion in bonnet fungi (Mycena s.s.) driven by repeated elements and novel gene families across ecological guilds.</title>
        <authorList>
            <consortium name="Lawrence Berkeley National Laboratory"/>
            <person name="Harder C.B."/>
            <person name="Miyauchi S."/>
            <person name="Viragh M."/>
            <person name="Kuo A."/>
            <person name="Thoen E."/>
            <person name="Andreopoulos B."/>
            <person name="Lu D."/>
            <person name="Skrede I."/>
            <person name="Drula E."/>
            <person name="Henrissat B."/>
            <person name="Morin E."/>
            <person name="Kohler A."/>
            <person name="Barry K."/>
            <person name="LaButti K."/>
            <person name="Morin E."/>
            <person name="Salamov A."/>
            <person name="Lipzen A."/>
            <person name="Mereny Z."/>
            <person name="Hegedus B."/>
            <person name="Baldrian P."/>
            <person name="Stursova M."/>
            <person name="Weitz H."/>
            <person name="Taylor A."/>
            <person name="Grigoriev I.V."/>
            <person name="Nagy L.G."/>
            <person name="Martin F."/>
            <person name="Kauserud H."/>
        </authorList>
    </citation>
    <scope>NUCLEOTIDE SEQUENCE</scope>
    <source>
        <strain evidence="3">9144</strain>
    </source>
</reference>
<dbReference type="EMBL" id="JARJCW010000065">
    <property type="protein sequence ID" value="KAJ7199986.1"/>
    <property type="molecule type" value="Genomic_DNA"/>
</dbReference>
<gene>
    <name evidence="3" type="ORF">GGX14DRAFT_467178</name>
</gene>
<keyword evidence="2" id="KW-0472">Membrane</keyword>
<accession>A0AAD6Y3V9</accession>
<evidence type="ECO:0008006" key="5">
    <source>
        <dbReference type="Google" id="ProtNLM"/>
    </source>
</evidence>
<dbReference type="AlphaFoldDB" id="A0AAD6Y3V9"/>
<sequence>MVVTMDLIVLPSASSVTPPNTSLLPSTSPVSAPTVPITSSIPAVSSNTPTSLASSENSTASSTPGAIPANSESSVNVRSSVPVGAIVGGVLGPILVLMLVLWFYCRRRRGTRISPGKSVLSAGGISTPAETTTTAMSESESGMLLSSPGDDVSGRVTPQATSAMKHSGRRVGAPHLVPSVQPQTANTNDLEGHGGNSPASRALLERQLQFMALRVAQAEARLHPEGSQQEEEEEPPDYAAAVAAAH</sequence>
<feature type="compositionally biased region" description="Polar residues" evidence="1">
    <location>
        <begin position="180"/>
        <end position="189"/>
    </location>
</feature>
<dbReference type="Proteomes" id="UP001219525">
    <property type="component" value="Unassembled WGS sequence"/>
</dbReference>
<feature type="region of interest" description="Disordered" evidence="1">
    <location>
        <begin position="115"/>
        <end position="199"/>
    </location>
</feature>
<feature type="region of interest" description="Disordered" evidence="1">
    <location>
        <begin position="219"/>
        <end position="246"/>
    </location>
</feature>
<name>A0AAD6Y3V9_9AGAR</name>
<comment type="caution">
    <text evidence="3">The sequence shown here is derived from an EMBL/GenBank/DDBJ whole genome shotgun (WGS) entry which is preliminary data.</text>
</comment>
<keyword evidence="2" id="KW-0812">Transmembrane</keyword>
<evidence type="ECO:0000313" key="3">
    <source>
        <dbReference type="EMBL" id="KAJ7199986.1"/>
    </source>
</evidence>
<feature type="transmembrane region" description="Helical" evidence="2">
    <location>
        <begin position="83"/>
        <end position="104"/>
    </location>
</feature>
<feature type="compositionally biased region" description="Low complexity" evidence="1">
    <location>
        <begin position="237"/>
        <end position="246"/>
    </location>
</feature>